<dbReference type="AlphaFoldDB" id="A0A232F840"/>
<name>A0A232F840_9HYME</name>
<dbReference type="OrthoDB" id="10364831at2759"/>
<protein>
    <recommendedName>
        <fullName evidence="4">Secreted protein</fullName>
    </recommendedName>
</protein>
<evidence type="ECO:0000313" key="2">
    <source>
        <dbReference type="EMBL" id="OXU27011.1"/>
    </source>
</evidence>
<evidence type="ECO:0000256" key="1">
    <source>
        <dbReference type="SAM" id="SignalP"/>
    </source>
</evidence>
<organism evidence="2 3">
    <name type="scientific">Trichomalopsis sarcophagae</name>
    <dbReference type="NCBI Taxonomy" id="543379"/>
    <lineage>
        <taxon>Eukaryota</taxon>
        <taxon>Metazoa</taxon>
        <taxon>Ecdysozoa</taxon>
        <taxon>Arthropoda</taxon>
        <taxon>Hexapoda</taxon>
        <taxon>Insecta</taxon>
        <taxon>Pterygota</taxon>
        <taxon>Neoptera</taxon>
        <taxon>Endopterygota</taxon>
        <taxon>Hymenoptera</taxon>
        <taxon>Apocrita</taxon>
        <taxon>Proctotrupomorpha</taxon>
        <taxon>Chalcidoidea</taxon>
        <taxon>Pteromalidae</taxon>
        <taxon>Pteromalinae</taxon>
        <taxon>Trichomalopsis</taxon>
    </lineage>
</organism>
<reference evidence="2 3" key="1">
    <citation type="journal article" date="2017" name="Curr. Biol.">
        <title>The Evolution of Venom by Co-option of Single-Copy Genes.</title>
        <authorList>
            <person name="Martinson E.O."/>
            <person name="Mrinalini"/>
            <person name="Kelkar Y.D."/>
            <person name="Chang C.H."/>
            <person name="Werren J.H."/>
        </authorList>
    </citation>
    <scope>NUCLEOTIDE SEQUENCE [LARGE SCALE GENOMIC DNA]</scope>
    <source>
        <strain evidence="2 3">Alberta</strain>
        <tissue evidence="2">Whole body</tissue>
    </source>
</reference>
<keyword evidence="3" id="KW-1185">Reference proteome</keyword>
<feature type="signal peptide" evidence="1">
    <location>
        <begin position="1"/>
        <end position="25"/>
    </location>
</feature>
<evidence type="ECO:0000313" key="3">
    <source>
        <dbReference type="Proteomes" id="UP000215335"/>
    </source>
</evidence>
<sequence length="177" mass="19374">MRVLLEDAAAAVAFLLLLGAEVHLAHDLREDLVDVGAVLGRRLDERAAPHLRQGITLRGVDLTLVLQVELVGHQKYRDPLGALDPGDQLLHGFDVLEGLVVRQTVDHHEALAIFNVEVSHAGKLLRASCVEDLQDTRRVVHLDLLPVEVLDCRVVLLHEAAGHKLHCQGTLAHTARA</sequence>
<comment type="caution">
    <text evidence="2">The sequence shown here is derived from an EMBL/GenBank/DDBJ whole genome shotgun (WGS) entry which is preliminary data.</text>
</comment>
<gene>
    <name evidence="2" type="ORF">TSAR_013628</name>
</gene>
<proteinExistence type="predicted"/>
<accession>A0A232F840</accession>
<feature type="chain" id="PRO_5012850589" description="Secreted protein" evidence="1">
    <location>
        <begin position="26"/>
        <end position="177"/>
    </location>
</feature>
<keyword evidence="1" id="KW-0732">Signal</keyword>
<dbReference type="Proteomes" id="UP000215335">
    <property type="component" value="Unassembled WGS sequence"/>
</dbReference>
<evidence type="ECO:0008006" key="4">
    <source>
        <dbReference type="Google" id="ProtNLM"/>
    </source>
</evidence>
<dbReference type="EMBL" id="NNAY01000680">
    <property type="protein sequence ID" value="OXU27011.1"/>
    <property type="molecule type" value="Genomic_DNA"/>
</dbReference>